<feature type="region of interest" description="Disordered" evidence="2">
    <location>
        <begin position="85"/>
        <end position="104"/>
    </location>
</feature>
<sequence>MKDLSIKKLYYSISEVSKLTGIEQYILRYWETEFEQLKPQKNRAGNRIYTNKDIQLILYIKNLLRERKYTIEGAKKILENYSSEKLVEEQQPETQKEIEKPKVEEVNPGSKEKLLLKKDLEEIKNLLEFLLAKL</sequence>
<dbReference type="InterPro" id="IPR000551">
    <property type="entry name" value="MerR-type_HTH_dom"/>
</dbReference>
<dbReference type="InterPro" id="IPR009061">
    <property type="entry name" value="DNA-bd_dom_put_sf"/>
</dbReference>
<dbReference type="EMBL" id="DSVI01000004">
    <property type="protein sequence ID" value="HGT47022.1"/>
    <property type="molecule type" value="Genomic_DNA"/>
</dbReference>
<name>A0A832G7C3_9BACT</name>
<evidence type="ECO:0000259" key="3">
    <source>
        <dbReference type="PROSITE" id="PS50937"/>
    </source>
</evidence>
<evidence type="ECO:0000256" key="2">
    <source>
        <dbReference type="SAM" id="MobiDB-lite"/>
    </source>
</evidence>
<reference evidence="4" key="1">
    <citation type="journal article" date="2020" name="mSystems">
        <title>Genome- and Community-Level Interaction Insights into Carbon Utilization and Element Cycling Functions of Hydrothermarchaeota in Hydrothermal Sediment.</title>
        <authorList>
            <person name="Zhou Z."/>
            <person name="Liu Y."/>
            <person name="Xu W."/>
            <person name="Pan J."/>
            <person name="Luo Z.H."/>
            <person name="Li M."/>
        </authorList>
    </citation>
    <scope>NUCLEOTIDE SEQUENCE [LARGE SCALE GENOMIC DNA]</scope>
    <source>
        <strain evidence="4">SpSt-500</strain>
    </source>
</reference>
<accession>A0A832G7C3</accession>
<feature type="compositionally biased region" description="Basic and acidic residues" evidence="2">
    <location>
        <begin position="94"/>
        <end position="104"/>
    </location>
</feature>
<dbReference type="PANTHER" id="PTHR30204:SF15">
    <property type="entry name" value="BLL5018 PROTEIN"/>
    <property type="match status" value="1"/>
</dbReference>
<dbReference type="AlphaFoldDB" id="A0A832G7C3"/>
<organism evidence="4">
    <name type="scientific">Ignavibacterium album</name>
    <dbReference type="NCBI Taxonomy" id="591197"/>
    <lineage>
        <taxon>Bacteria</taxon>
        <taxon>Pseudomonadati</taxon>
        <taxon>Ignavibacteriota</taxon>
        <taxon>Ignavibacteria</taxon>
        <taxon>Ignavibacteriales</taxon>
        <taxon>Ignavibacteriaceae</taxon>
        <taxon>Ignavibacterium</taxon>
    </lineage>
</organism>
<proteinExistence type="predicted"/>
<comment type="caution">
    <text evidence="4">The sequence shown here is derived from an EMBL/GenBank/DDBJ whole genome shotgun (WGS) entry which is preliminary data.</text>
</comment>
<dbReference type="PANTHER" id="PTHR30204">
    <property type="entry name" value="REDOX-CYCLING DRUG-SENSING TRANSCRIPTIONAL ACTIVATOR SOXR"/>
    <property type="match status" value="1"/>
</dbReference>
<evidence type="ECO:0000313" key="4">
    <source>
        <dbReference type="EMBL" id="HGT47022.1"/>
    </source>
</evidence>
<feature type="domain" description="HTH merR-type" evidence="3">
    <location>
        <begin position="10"/>
        <end position="80"/>
    </location>
</feature>
<dbReference type="Gene3D" id="1.10.1660.10">
    <property type="match status" value="1"/>
</dbReference>
<protein>
    <submittedName>
        <fullName evidence="4">MerR family transcriptional regulator</fullName>
    </submittedName>
</protein>
<dbReference type="SMART" id="SM00422">
    <property type="entry name" value="HTH_MERR"/>
    <property type="match status" value="1"/>
</dbReference>
<dbReference type="GO" id="GO:0003700">
    <property type="term" value="F:DNA-binding transcription factor activity"/>
    <property type="evidence" value="ECO:0007669"/>
    <property type="project" value="InterPro"/>
</dbReference>
<keyword evidence="1" id="KW-0238">DNA-binding</keyword>
<dbReference type="SUPFAM" id="SSF46955">
    <property type="entry name" value="Putative DNA-binding domain"/>
    <property type="match status" value="1"/>
</dbReference>
<evidence type="ECO:0000256" key="1">
    <source>
        <dbReference type="ARBA" id="ARBA00023125"/>
    </source>
</evidence>
<dbReference type="InterPro" id="IPR047057">
    <property type="entry name" value="MerR_fam"/>
</dbReference>
<gene>
    <name evidence="4" type="ORF">ENS56_03205</name>
</gene>
<dbReference type="Pfam" id="PF13411">
    <property type="entry name" value="MerR_1"/>
    <property type="match status" value="1"/>
</dbReference>
<dbReference type="CDD" id="cd04765">
    <property type="entry name" value="HTH_MlrA-like_sg2"/>
    <property type="match status" value="1"/>
</dbReference>
<dbReference type="GO" id="GO:0003677">
    <property type="term" value="F:DNA binding"/>
    <property type="evidence" value="ECO:0007669"/>
    <property type="project" value="UniProtKB-KW"/>
</dbReference>
<dbReference type="PROSITE" id="PS50937">
    <property type="entry name" value="HTH_MERR_2"/>
    <property type="match status" value="1"/>
</dbReference>